<evidence type="ECO:0000313" key="21">
    <source>
        <dbReference type="EMBL" id="PMD16296.1"/>
    </source>
</evidence>
<dbReference type="Gene3D" id="3.40.50.1700">
    <property type="entry name" value="Glycoside hydrolase family 3 C-terminal domain"/>
    <property type="match status" value="1"/>
</dbReference>
<dbReference type="STRING" id="1745343.A0A2J6PQV3"/>
<keyword evidence="10" id="KW-0325">Glycoprotein</keyword>
<evidence type="ECO:0000256" key="6">
    <source>
        <dbReference type="ARBA" id="ARBA00022525"/>
    </source>
</evidence>
<dbReference type="GO" id="GO:0008422">
    <property type="term" value="F:beta-glucosidase activity"/>
    <property type="evidence" value="ECO:0007669"/>
    <property type="project" value="UniProtKB-EC"/>
</dbReference>
<dbReference type="FunFam" id="3.20.20.300:FF:000002">
    <property type="entry name" value="Probable beta-glucosidase"/>
    <property type="match status" value="1"/>
</dbReference>
<evidence type="ECO:0000256" key="4">
    <source>
        <dbReference type="ARBA" id="ARBA00005336"/>
    </source>
</evidence>
<evidence type="ECO:0000256" key="17">
    <source>
        <dbReference type="ARBA" id="ARBA00041601"/>
    </source>
</evidence>
<evidence type="ECO:0000256" key="19">
    <source>
        <dbReference type="SAM" id="SignalP"/>
    </source>
</evidence>
<dbReference type="AlphaFoldDB" id="A0A2J6PQV3"/>
<keyword evidence="8 21" id="KW-0378">Hydrolase</keyword>
<evidence type="ECO:0000313" key="22">
    <source>
        <dbReference type="Proteomes" id="UP000235672"/>
    </source>
</evidence>
<accession>A0A2J6PQV3</accession>
<evidence type="ECO:0000256" key="12">
    <source>
        <dbReference type="ARBA" id="ARBA00023295"/>
    </source>
</evidence>
<dbReference type="Proteomes" id="UP000235672">
    <property type="component" value="Unassembled WGS sequence"/>
</dbReference>
<organism evidence="21 22">
    <name type="scientific">Hyaloscypha hepaticicola</name>
    <dbReference type="NCBI Taxonomy" id="2082293"/>
    <lineage>
        <taxon>Eukaryota</taxon>
        <taxon>Fungi</taxon>
        <taxon>Dikarya</taxon>
        <taxon>Ascomycota</taxon>
        <taxon>Pezizomycotina</taxon>
        <taxon>Leotiomycetes</taxon>
        <taxon>Helotiales</taxon>
        <taxon>Hyaloscyphaceae</taxon>
        <taxon>Hyaloscypha</taxon>
    </lineage>
</organism>
<evidence type="ECO:0000256" key="5">
    <source>
        <dbReference type="ARBA" id="ARBA00012744"/>
    </source>
</evidence>
<evidence type="ECO:0000256" key="2">
    <source>
        <dbReference type="ARBA" id="ARBA00004613"/>
    </source>
</evidence>
<dbReference type="EMBL" id="KZ613506">
    <property type="protein sequence ID" value="PMD16296.1"/>
    <property type="molecule type" value="Genomic_DNA"/>
</dbReference>
<sequence length="793" mass="84629">MLSALLAGAALLSPTLVIVQPLNTTILGPYGNVPPVYPSPNTTGLGGWEDALTKAKSFVFQLTLEEKSGMVTGTPGPCVGNIIAIPRLGFPGLCLQDGPLAIRVTDYASVFPAGVSAAASFDRQLIYERGLAMGAEFRGKGAHIQLGPVAGPLGRSAYAGRNWEGFSPDPYLTGVAMELTIRGIQENGVQACAKHWVAYEQETQRNPTTVNGSITGAVLQESVSSNLDDRTMHELYMWPFANAVRAGVSSIMCSYNRINGSYACENSKSQSGLLKGELGFQGYIMSDWGGTHSGMSSVESGLDMDMPGGLGLYGLEFGPNSYFGGNITAAVNNGTLDASRLDDMITRIMTPYYFLGQDKGYPLIDPATVELNTFSPQSTWFEQFVLNGTSNRDVRADHAVVIRKLGAASAVFLKNVDGTLPLAAPKSIAVFGNDAGEDTEGYYNQINFEYGTLSVGGGSGTGRLTYLVTPLEAIKTKAQADGSLVQQFLNNTLIATTDISTLVIPQMPDVCLVFLKTWAEEGLDRTSLDTDWDGNDVVASVASYCNNTVVITHSSGINDLPWASHPNVTAIVAAHYPGQESGNAIVDVLYGAVNPSGKLPYTIALNKNDYNALPITAVNSADPYAWNAWFDEKLEIDYRYFDAQNMSVLYEFGFGLSYTTFSLSNLTISGAQVSPTAAPCVAPGGNPALWEGIYNVTVTLSNTGPVSGATVPQLYITLPSSAPTTPPKQLRGFEKVFLNASESSVVEFTLMRRDLSYWDIVTQDWVVPAGEFGVSVGFSSRDIHLTGTITAVA</sequence>
<dbReference type="PANTHER" id="PTHR42715">
    <property type="entry name" value="BETA-GLUCOSIDASE"/>
    <property type="match status" value="1"/>
</dbReference>
<keyword evidence="7 19" id="KW-0732">Signal</keyword>
<keyword evidence="9" id="KW-0136">Cellulose degradation</keyword>
<feature type="domain" description="Fibronectin type III-like" evidence="20">
    <location>
        <begin position="710"/>
        <end position="780"/>
    </location>
</feature>
<keyword evidence="22" id="KW-1185">Reference proteome</keyword>
<comment type="catalytic activity">
    <reaction evidence="1">
        <text>Hydrolysis of terminal, non-reducing beta-D-glucosyl residues with release of beta-D-glucose.</text>
        <dbReference type="EC" id="3.2.1.21"/>
    </reaction>
</comment>
<dbReference type="Gene3D" id="2.60.40.10">
    <property type="entry name" value="Immunoglobulins"/>
    <property type="match status" value="1"/>
</dbReference>
<comment type="similarity">
    <text evidence="4">Belongs to the glycosyl hydrolase 3 family.</text>
</comment>
<dbReference type="PRINTS" id="PR00133">
    <property type="entry name" value="GLHYDRLASE3"/>
</dbReference>
<dbReference type="InterPro" id="IPR013783">
    <property type="entry name" value="Ig-like_fold"/>
</dbReference>
<dbReference type="InterPro" id="IPR017853">
    <property type="entry name" value="GH"/>
</dbReference>
<dbReference type="GO" id="GO:0030245">
    <property type="term" value="P:cellulose catabolic process"/>
    <property type="evidence" value="ECO:0007669"/>
    <property type="project" value="UniProtKB-KW"/>
</dbReference>
<evidence type="ECO:0000256" key="3">
    <source>
        <dbReference type="ARBA" id="ARBA00004987"/>
    </source>
</evidence>
<dbReference type="Pfam" id="PF14310">
    <property type="entry name" value="Fn3-like"/>
    <property type="match status" value="1"/>
</dbReference>
<dbReference type="InterPro" id="IPR050288">
    <property type="entry name" value="Cellulose_deg_GH3"/>
</dbReference>
<dbReference type="InterPro" id="IPR036962">
    <property type="entry name" value="Glyco_hydro_3_N_sf"/>
</dbReference>
<dbReference type="InterPro" id="IPR026891">
    <property type="entry name" value="Fn3-like"/>
</dbReference>
<dbReference type="InterPro" id="IPR001764">
    <property type="entry name" value="Glyco_hydro_3_N"/>
</dbReference>
<keyword evidence="6" id="KW-0964">Secreted</keyword>
<dbReference type="GO" id="GO:0005576">
    <property type="term" value="C:extracellular region"/>
    <property type="evidence" value="ECO:0007669"/>
    <property type="project" value="UniProtKB-SubCell"/>
</dbReference>
<evidence type="ECO:0000256" key="11">
    <source>
        <dbReference type="ARBA" id="ARBA00023277"/>
    </source>
</evidence>
<evidence type="ECO:0000256" key="8">
    <source>
        <dbReference type="ARBA" id="ARBA00022801"/>
    </source>
</evidence>
<reference evidence="21 22" key="1">
    <citation type="submission" date="2016-05" db="EMBL/GenBank/DDBJ databases">
        <title>A degradative enzymes factory behind the ericoid mycorrhizal symbiosis.</title>
        <authorList>
            <consortium name="DOE Joint Genome Institute"/>
            <person name="Martino E."/>
            <person name="Morin E."/>
            <person name="Grelet G."/>
            <person name="Kuo A."/>
            <person name="Kohler A."/>
            <person name="Daghino S."/>
            <person name="Barry K."/>
            <person name="Choi C."/>
            <person name="Cichocki N."/>
            <person name="Clum A."/>
            <person name="Copeland A."/>
            <person name="Hainaut M."/>
            <person name="Haridas S."/>
            <person name="Labutti K."/>
            <person name="Lindquist E."/>
            <person name="Lipzen A."/>
            <person name="Khouja H.-R."/>
            <person name="Murat C."/>
            <person name="Ohm R."/>
            <person name="Olson A."/>
            <person name="Spatafora J."/>
            <person name="Veneault-Fourrey C."/>
            <person name="Henrissat B."/>
            <person name="Grigoriev I."/>
            <person name="Martin F."/>
            <person name="Perotto S."/>
        </authorList>
    </citation>
    <scope>NUCLEOTIDE SEQUENCE [LARGE SCALE GENOMIC DNA]</scope>
    <source>
        <strain evidence="21 22">UAMH 7357</strain>
    </source>
</reference>
<keyword evidence="13" id="KW-0624">Polysaccharide degradation</keyword>
<dbReference type="OrthoDB" id="416222at2759"/>
<evidence type="ECO:0000256" key="1">
    <source>
        <dbReference type="ARBA" id="ARBA00000448"/>
    </source>
</evidence>
<comment type="function">
    <text evidence="14">Beta-glucosidases are one of a number of cellulolytic enzymes involved in the degradation of cellulosic biomass. Catalyzes the last step releasing glucose from the inhibitory cellobiose.</text>
</comment>
<dbReference type="InterPro" id="IPR002772">
    <property type="entry name" value="Glyco_hydro_3_C"/>
</dbReference>
<evidence type="ECO:0000256" key="9">
    <source>
        <dbReference type="ARBA" id="ARBA00023001"/>
    </source>
</evidence>
<keyword evidence="12" id="KW-0326">Glycosidase</keyword>
<evidence type="ECO:0000256" key="13">
    <source>
        <dbReference type="ARBA" id="ARBA00023326"/>
    </source>
</evidence>
<keyword evidence="11" id="KW-0119">Carbohydrate metabolism</keyword>
<dbReference type="Gene3D" id="3.20.20.300">
    <property type="entry name" value="Glycoside hydrolase, family 3, N-terminal domain"/>
    <property type="match status" value="1"/>
</dbReference>
<comment type="pathway">
    <text evidence="3">Glycan metabolism; cellulose degradation.</text>
</comment>
<dbReference type="SUPFAM" id="SSF51445">
    <property type="entry name" value="(Trans)glycosidases"/>
    <property type="match status" value="1"/>
</dbReference>
<protein>
    <recommendedName>
        <fullName evidence="15">Probable beta-glucosidase G</fullName>
        <ecNumber evidence="5">3.2.1.21</ecNumber>
    </recommendedName>
    <alternativeName>
        <fullName evidence="16">Beta-D-glucoside glucohydrolase G</fullName>
    </alternativeName>
    <alternativeName>
        <fullName evidence="17">Cellobiase G</fullName>
    </alternativeName>
    <alternativeName>
        <fullName evidence="18">Gentiobiase G</fullName>
    </alternativeName>
</protein>
<dbReference type="SMART" id="SM01217">
    <property type="entry name" value="Fn3_like"/>
    <property type="match status" value="1"/>
</dbReference>
<evidence type="ECO:0000256" key="16">
    <source>
        <dbReference type="ARBA" id="ARBA00041276"/>
    </source>
</evidence>
<dbReference type="PANTHER" id="PTHR42715:SF12">
    <property type="entry name" value="BETA-GLUCOSIDASE G-RELATED"/>
    <property type="match status" value="1"/>
</dbReference>
<evidence type="ECO:0000256" key="7">
    <source>
        <dbReference type="ARBA" id="ARBA00022729"/>
    </source>
</evidence>
<gene>
    <name evidence="21" type="ORF">NA56DRAFT_753163</name>
</gene>
<dbReference type="EC" id="3.2.1.21" evidence="5"/>
<comment type="subcellular location">
    <subcellularLocation>
        <location evidence="2">Secreted</location>
    </subcellularLocation>
</comment>
<dbReference type="InterPro" id="IPR036881">
    <property type="entry name" value="Glyco_hydro_3_C_sf"/>
</dbReference>
<evidence type="ECO:0000256" key="18">
    <source>
        <dbReference type="ARBA" id="ARBA00041808"/>
    </source>
</evidence>
<evidence type="ECO:0000256" key="14">
    <source>
        <dbReference type="ARBA" id="ARBA00024983"/>
    </source>
</evidence>
<feature type="signal peptide" evidence="19">
    <location>
        <begin position="1"/>
        <end position="19"/>
    </location>
</feature>
<proteinExistence type="inferred from homology"/>
<evidence type="ECO:0000256" key="10">
    <source>
        <dbReference type="ARBA" id="ARBA00023180"/>
    </source>
</evidence>
<feature type="chain" id="PRO_5014456076" description="Probable beta-glucosidase G" evidence="19">
    <location>
        <begin position="20"/>
        <end position="793"/>
    </location>
</feature>
<dbReference type="FunFam" id="2.60.40.10:FF:000757">
    <property type="entry name" value="Beta-glucosidase G"/>
    <property type="match status" value="1"/>
</dbReference>
<name>A0A2J6PQV3_9HELO</name>
<evidence type="ECO:0000259" key="20">
    <source>
        <dbReference type="SMART" id="SM01217"/>
    </source>
</evidence>
<dbReference type="Pfam" id="PF00933">
    <property type="entry name" value="Glyco_hydro_3"/>
    <property type="match status" value="1"/>
</dbReference>
<dbReference type="FunFam" id="3.40.50.1700:FF:000003">
    <property type="entry name" value="Probable beta-glucosidase"/>
    <property type="match status" value="1"/>
</dbReference>
<evidence type="ECO:0000256" key="15">
    <source>
        <dbReference type="ARBA" id="ARBA00039579"/>
    </source>
</evidence>
<dbReference type="Pfam" id="PF01915">
    <property type="entry name" value="Glyco_hydro_3_C"/>
    <property type="match status" value="1"/>
</dbReference>
<dbReference type="SUPFAM" id="SSF52279">
    <property type="entry name" value="Beta-D-glucan exohydrolase, C-terminal domain"/>
    <property type="match status" value="1"/>
</dbReference>